<dbReference type="InterPro" id="IPR000192">
    <property type="entry name" value="Aminotrans_V_dom"/>
</dbReference>
<dbReference type="Gene3D" id="1.20.1250.20">
    <property type="entry name" value="MFS general substrate transporter like domains"/>
    <property type="match status" value="1"/>
</dbReference>
<feature type="transmembrane region" description="Helical" evidence="6">
    <location>
        <begin position="472"/>
        <end position="490"/>
    </location>
</feature>
<feature type="transmembrane region" description="Helical" evidence="6">
    <location>
        <begin position="140"/>
        <end position="159"/>
    </location>
</feature>
<feature type="transmembrane region" description="Helical" evidence="6">
    <location>
        <begin position="64"/>
        <end position="87"/>
    </location>
</feature>
<keyword evidence="9" id="KW-1185">Reference proteome</keyword>
<evidence type="ECO:0000259" key="7">
    <source>
        <dbReference type="PROSITE" id="PS50850"/>
    </source>
</evidence>
<feature type="transmembrane region" description="Helical" evidence="6">
    <location>
        <begin position="107"/>
        <end position="128"/>
    </location>
</feature>
<dbReference type="EMBL" id="LUFC02000219">
    <property type="protein sequence ID" value="KAF4500026.1"/>
    <property type="molecule type" value="Genomic_DNA"/>
</dbReference>
<feature type="transmembrane region" description="Helical" evidence="6">
    <location>
        <begin position="502"/>
        <end position="524"/>
    </location>
</feature>
<evidence type="ECO:0000256" key="4">
    <source>
        <dbReference type="ARBA" id="ARBA00023136"/>
    </source>
</evidence>
<name>A0A9P5BJZ1_9HYPO</name>
<evidence type="ECO:0000256" key="1">
    <source>
        <dbReference type="ARBA" id="ARBA00004141"/>
    </source>
</evidence>
<keyword evidence="8" id="KW-0456">Lyase</keyword>
<evidence type="ECO:0000256" key="3">
    <source>
        <dbReference type="ARBA" id="ARBA00022989"/>
    </source>
</evidence>
<dbReference type="InterPro" id="IPR015421">
    <property type="entry name" value="PyrdxlP-dep_Trfase_major"/>
</dbReference>
<dbReference type="SUPFAM" id="SSF53383">
    <property type="entry name" value="PLP-dependent transferases"/>
    <property type="match status" value="1"/>
</dbReference>
<dbReference type="Pfam" id="PF00085">
    <property type="entry name" value="Thioredoxin"/>
    <property type="match status" value="1"/>
</dbReference>
<keyword evidence="5" id="KW-0325">Glycoprotein</keyword>
<dbReference type="PROSITE" id="PS50850">
    <property type="entry name" value="MFS"/>
    <property type="match status" value="1"/>
</dbReference>
<evidence type="ECO:0000256" key="5">
    <source>
        <dbReference type="ARBA" id="ARBA00023180"/>
    </source>
</evidence>
<keyword evidence="3 6" id="KW-1133">Transmembrane helix</keyword>
<dbReference type="InterPro" id="IPR015424">
    <property type="entry name" value="PyrdxlP-dep_Trfase"/>
</dbReference>
<evidence type="ECO:0000313" key="9">
    <source>
        <dbReference type="Proteomes" id="UP000737391"/>
    </source>
</evidence>
<reference evidence="8" key="1">
    <citation type="submission" date="2020-01" db="EMBL/GenBank/DDBJ databases">
        <title>Identification and distribution of gene clusters putatively required for synthesis of sphingolipid metabolism inhibitors in phylogenetically diverse species of the filamentous fungus Fusarium.</title>
        <authorList>
            <person name="Kim H.-S."/>
            <person name="Busman M."/>
            <person name="Brown D.W."/>
            <person name="Divon H."/>
            <person name="Uhlig S."/>
            <person name="Proctor R.H."/>
        </authorList>
    </citation>
    <scope>NUCLEOTIDE SEQUENCE</scope>
    <source>
        <strain evidence="8">NRRL 31653</strain>
    </source>
</reference>
<feature type="domain" description="Major facilitator superfamily (MFS) profile" evidence="7">
    <location>
        <begin position="69"/>
        <end position="529"/>
    </location>
</feature>
<feature type="transmembrane region" description="Helical" evidence="6">
    <location>
        <begin position="436"/>
        <end position="460"/>
    </location>
</feature>
<dbReference type="InterPro" id="IPR036259">
    <property type="entry name" value="MFS_trans_sf"/>
</dbReference>
<dbReference type="PANTHER" id="PTHR23502:SF34">
    <property type="entry name" value="PROTEIN HOL1"/>
    <property type="match status" value="1"/>
</dbReference>
<dbReference type="AlphaFoldDB" id="A0A9P5BJZ1"/>
<comment type="caution">
    <text evidence="8">The sequence shown here is derived from an EMBL/GenBank/DDBJ whole genome shotgun (WGS) entry which is preliminary data.</text>
</comment>
<accession>A0A9P5BJZ1</accession>
<proteinExistence type="predicted"/>
<feature type="transmembrane region" description="Helical" evidence="6">
    <location>
        <begin position="228"/>
        <end position="248"/>
    </location>
</feature>
<dbReference type="Gene3D" id="3.90.1150.10">
    <property type="entry name" value="Aspartate Aminotransferase, domain 1"/>
    <property type="match status" value="1"/>
</dbReference>
<feature type="transmembrane region" description="Helical" evidence="6">
    <location>
        <begin position="409"/>
        <end position="430"/>
    </location>
</feature>
<dbReference type="Pfam" id="PF00266">
    <property type="entry name" value="Aminotran_5"/>
    <property type="match status" value="1"/>
</dbReference>
<dbReference type="GO" id="GO:0022857">
    <property type="term" value="F:transmembrane transporter activity"/>
    <property type="evidence" value="ECO:0007669"/>
    <property type="project" value="InterPro"/>
</dbReference>
<dbReference type="Gene3D" id="3.40.30.10">
    <property type="entry name" value="Glutaredoxin"/>
    <property type="match status" value="1"/>
</dbReference>
<dbReference type="InterPro" id="IPR015422">
    <property type="entry name" value="PyrdxlP-dep_Trfase_small"/>
</dbReference>
<dbReference type="PANTHER" id="PTHR23502">
    <property type="entry name" value="MAJOR FACILITATOR SUPERFAMILY"/>
    <property type="match status" value="1"/>
</dbReference>
<dbReference type="GO" id="GO:0005886">
    <property type="term" value="C:plasma membrane"/>
    <property type="evidence" value="ECO:0007669"/>
    <property type="project" value="TreeGrafter"/>
</dbReference>
<comment type="subcellular location">
    <subcellularLocation>
        <location evidence="1">Membrane</location>
        <topology evidence="1">Multi-pass membrane protein</topology>
    </subcellularLocation>
</comment>
<dbReference type="InterPro" id="IPR011701">
    <property type="entry name" value="MFS"/>
</dbReference>
<dbReference type="InterPro" id="IPR036249">
    <property type="entry name" value="Thioredoxin-like_sf"/>
</dbReference>
<dbReference type="Gene3D" id="3.40.640.10">
    <property type="entry name" value="Type I PLP-dependent aspartate aminotransferase-like (Major domain)"/>
    <property type="match status" value="1"/>
</dbReference>
<dbReference type="SUPFAM" id="SSF103473">
    <property type="entry name" value="MFS general substrate transporter"/>
    <property type="match status" value="1"/>
</dbReference>
<dbReference type="SUPFAM" id="SSF52833">
    <property type="entry name" value="Thioredoxin-like"/>
    <property type="match status" value="1"/>
</dbReference>
<dbReference type="CDD" id="cd02947">
    <property type="entry name" value="TRX_family"/>
    <property type="match status" value="1"/>
</dbReference>
<gene>
    <name evidence="8" type="ORF">FAGAP_3793</name>
</gene>
<dbReference type="InterPro" id="IPR020846">
    <property type="entry name" value="MFS_dom"/>
</dbReference>
<sequence>MAHDSVIMSACQVTADDIKEVDINVATLGHVRLRHMDTQEIILVPTPSSDPKDPLNWPRWFKTYTAIAVCLAILMCNFLAAGPTLAIVETAQDFFPDWQKTGLDGPIAKTAYFFNCTALFQGLGTLFWMPLINKYGRRPVYVCAFTLYAITAVWCAVAKQYANFLVARIMMGIAAGAGECLAPVTIADMFFLHERGTWTAAYTASLNLGVASGAIIDGFIVRYHPWRYIYYVAIAIIGFVTILVYLTFPETAYVRKPELLAREDANDADGSRCSTKAGAEHAEVRRSLRPTPKVSEFFWSGLKIYNGTFTEESLWKMIVRPVMLLALPNVLWATLVMSVTIGFITAITSNVAPAFATAYGFEAWQSGLAFFAAIIGAFIGMFLGGSFSDWVADIFTRRNGGIREPEFRLPAIMLSVVCGPLALVLYGVGIEHKMHWIVPTIGIGLINFCITQATNISLVYTIDCYRPIAGEIVVTQLAFKSAFGFLLGFYTNPWVNEAGYQAAYGIMAAICGGVLIFWIPLFFWGHKIRVATLSWSIMKYAHWDIDREMRVTTIHSQSEYHDLIKKHHFVILFATATWCSRCREIKRLYEKHAYESSSCDPEELVFAEFDTDEIPALDDGLGIRSIPQFFLTENADTVAPILSMSQPQLDIKALRAKFPALQQDQVFLDNAGGSQILGAAADSIRDYLITSNVQMGASYSVGKLSATKVNKGYEAAARYINALPDEIVYGASSTQLLRNLSLGLTFAQGDEIIVSTLDHEANIAQWLDLGERQGLNIKWWTPEGQGNNPKLTVESLKPLLTGRTRFLALTHCTNILGSIHDVKAIAAAAHEYPNVLVCVDGVAYAPHRPIDVKDLGVDFYCLSWYKVFGPHIAMLYGSREAQKQLRPIGHYFNPAESLSDKAGFSAGSYELIASISVVVDHLLAESWDKSIQQETEIQKLLLDYLTKREDATIYGEPSSDPSKRLPIISFTIDGWNSRSVVAAIEANSNLGLKHGHFYSHRLVKEVLDLDTTDGVVRVSMAHYNTLEEIQAVIDTLQNIIVKR</sequence>
<dbReference type="OrthoDB" id="2585655at2759"/>
<feature type="transmembrane region" description="Helical" evidence="6">
    <location>
        <begin position="367"/>
        <end position="388"/>
    </location>
</feature>
<evidence type="ECO:0000256" key="2">
    <source>
        <dbReference type="ARBA" id="ARBA00022692"/>
    </source>
</evidence>
<dbReference type="InterPro" id="IPR013766">
    <property type="entry name" value="Thioredoxin_domain"/>
</dbReference>
<evidence type="ECO:0000313" key="8">
    <source>
        <dbReference type="EMBL" id="KAF4500026.1"/>
    </source>
</evidence>
<keyword evidence="4 6" id="KW-0472">Membrane</keyword>
<organism evidence="8 9">
    <name type="scientific">Fusarium agapanthi</name>
    <dbReference type="NCBI Taxonomy" id="1803897"/>
    <lineage>
        <taxon>Eukaryota</taxon>
        <taxon>Fungi</taxon>
        <taxon>Dikarya</taxon>
        <taxon>Ascomycota</taxon>
        <taxon>Pezizomycotina</taxon>
        <taxon>Sordariomycetes</taxon>
        <taxon>Hypocreomycetidae</taxon>
        <taxon>Hypocreales</taxon>
        <taxon>Nectriaceae</taxon>
        <taxon>Fusarium</taxon>
        <taxon>Fusarium fujikuroi species complex</taxon>
    </lineage>
</organism>
<feature type="transmembrane region" description="Helical" evidence="6">
    <location>
        <begin position="322"/>
        <end position="347"/>
    </location>
</feature>
<dbReference type="Proteomes" id="UP000737391">
    <property type="component" value="Unassembled WGS sequence"/>
</dbReference>
<feature type="transmembrane region" description="Helical" evidence="6">
    <location>
        <begin position="198"/>
        <end position="216"/>
    </location>
</feature>
<dbReference type="GO" id="GO:0016829">
    <property type="term" value="F:lyase activity"/>
    <property type="evidence" value="ECO:0007669"/>
    <property type="project" value="UniProtKB-KW"/>
</dbReference>
<evidence type="ECO:0000256" key="6">
    <source>
        <dbReference type="SAM" id="Phobius"/>
    </source>
</evidence>
<protein>
    <submittedName>
        <fullName evidence="8">Selenocysteine lyase</fullName>
    </submittedName>
</protein>
<keyword evidence="2 6" id="KW-0812">Transmembrane</keyword>
<dbReference type="Pfam" id="PF07690">
    <property type="entry name" value="MFS_1"/>
    <property type="match status" value="1"/>
</dbReference>